<protein>
    <recommendedName>
        <fullName evidence="6">G-protein coupled receptors family 1 profile domain-containing protein</fullName>
    </recommendedName>
</protein>
<dbReference type="InterPro" id="IPR017452">
    <property type="entry name" value="GPCR_Rhodpsn_7TM"/>
</dbReference>
<keyword evidence="3" id="KW-0812">Transmembrane</keyword>
<dbReference type="PANTHER" id="PTHR46641:SF2">
    <property type="entry name" value="FMRFAMIDE RECEPTOR"/>
    <property type="match status" value="1"/>
</dbReference>
<dbReference type="PANTHER" id="PTHR46641">
    <property type="entry name" value="FMRFAMIDE RECEPTOR-RELATED"/>
    <property type="match status" value="1"/>
</dbReference>
<evidence type="ECO:0000313" key="7">
    <source>
        <dbReference type="EMBL" id="KAF6202705.1"/>
    </source>
</evidence>
<dbReference type="EMBL" id="WIXP02000011">
    <property type="protein sequence ID" value="KAF6202705.1"/>
    <property type="molecule type" value="Genomic_DNA"/>
</dbReference>
<evidence type="ECO:0000313" key="8">
    <source>
        <dbReference type="Proteomes" id="UP000466442"/>
    </source>
</evidence>
<dbReference type="Proteomes" id="UP000466442">
    <property type="component" value="Unassembled WGS sequence"/>
</dbReference>
<dbReference type="PROSITE" id="PS50262">
    <property type="entry name" value="G_PROTEIN_RECEP_F1_2"/>
    <property type="match status" value="1"/>
</dbReference>
<feature type="domain" description="G-protein coupled receptors family 1 profile" evidence="6">
    <location>
        <begin position="18"/>
        <end position="278"/>
    </location>
</feature>
<comment type="caution">
    <text evidence="7">The sequence shown here is derived from an EMBL/GenBank/DDBJ whole genome shotgun (WGS) entry which is preliminary data.</text>
</comment>
<sequence length="372" mass="42797">MYKGSKKFTALQHFNTDVALAVCDTIVILSGICFEIPVVYTSLKLYNGDRAYDAIYVNFIYNYYMRWSFYASRIIQRMVVIASVYLTMLITVERYICICHPFRFKQWCSYSRTCKLVAIIVIFSILYYMSLFWEFRLVGRTKMVNGQNVTLYKAEATELRRNPTYIKLKYVLMFIVVDYLLPLTCIITLNTFTYIKLRTINTERSSMTISQNNENKLTTMMLYVVVEFVVLTSLSGFISMARIFPIIITGYDVSHAFLILELQGLLNSLNSSVNFVTYVSSWEPFRKTFTEMMCCGEQRERLSANPDPLRVSPPYVHPHLIASPSLKCPPLLRGRSRGHGDKAPSAPDGEASATDPFAFVLLRIDEPNGRSR</sequence>
<dbReference type="SUPFAM" id="SSF81321">
    <property type="entry name" value="Family A G protein-coupled receptor-like"/>
    <property type="match status" value="1"/>
</dbReference>
<dbReference type="Gene3D" id="1.20.1070.10">
    <property type="entry name" value="Rhodopsin 7-helix transmembrane proteins"/>
    <property type="match status" value="1"/>
</dbReference>
<organism evidence="7 8">
    <name type="scientific">Apolygus lucorum</name>
    <name type="common">Small green plant bug</name>
    <name type="synonym">Lygocoris lucorum</name>
    <dbReference type="NCBI Taxonomy" id="248454"/>
    <lineage>
        <taxon>Eukaryota</taxon>
        <taxon>Metazoa</taxon>
        <taxon>Ecdysozoa</taxon>
        <taxon>Arthropoda</taxon>
        <taxon>Hexapoda</taxon>
        <taxon>Insecta</taxon>
        <taxon>Pterygota</taxon>
        <taxon>Neoptera</taxon>
        <taxon>Paraneoptera</taxon>
        <taxon>Hemiptera</taxon>
        <taxon>Heteroptera</taxon>
        <taxon>Panheteroptera</taxon>
        <taxon>Cimicomorpha</taxon>
        <taxon>Miridae</taxon>
        <taxon>Mirini</taxon>
        <taxon>Apolygus</taxon>
    </lineage>
</organism>
<evidence type="ECO:0000256" key="2">
    <source>
        <dbReference type="ARBA" id="ARBA00010663"/>
    </source>
</evidence>
<keyword evidence="4" id="KW-1133">Transmembrane helix</keyword>
<keyword evidence="8" id="KW-1185">Reference proteome</keyword>
<evidence type="ECO:0000259" key="6">
    <source>
        <dbReference type="PROSITE" id="PS50262"/>
    </source>
</evidence>
<comment type="similarity">
    <text evidence="2">Belongs to the G-protein coupled receptor 1 family.</text>
</comment>
<evidence type="ECO:0000256" key="1">
    <source>
        <dbReference type="ARBA" id="ARBA00004370"/>
    </source>
</evidence>
<dbReference type="OrthoDB" id="10011262at2759"/>
<evidence type="ECO:0000256" key="4">
    <source>
        <dbReference type="ARBA" id="ARBA00022989"/>
    </source>
</evidence>
<dbReference type="InterPro" id="IPR052954">
    <property type="entry name" value="GPCR-Ligand_Int"/>
</dbReference>
<dbReference type="Pfam" id="PF00001">
    <property type="entry name" value="7tm_1"/>
    <property type="match status" value="1"/>
</dbReference>
<accession>A0A6A4JNQ6</accession>
<evidence type="ECO:0000256" key="5">
    <source>
        <dbReference type="ARBA" id="ARBA00023136"/>
    </source>
</evidence>
<dbReference type="CDD" id="cd14978">
    <property type="entry name" value="7tmA_FMRFamide_R-like"/>
    <property type="match status" value="1"/>
</dbReference>
<dbReference type="GO" id="GO:0004930">
    <property type="term" value="F:G protein-coupled receptor activity"/>
    <property type="evidence" value="ECO:0007669"/>
    <property type="project" value="InterPro"/>
</dbReference>
<comment type="subcellular location">
    <subcellularLocation>
        <location evidence="1">Membrane</location>
    </subcellularLocation>
</comment>
<dbReference type="PRINTS" id="PR00237">
    <property type="entry name" value="GPCRRHODOPSN"/>
</dbReference>
<reference evidence="7" key="1">
    <citation type="journal article" date="2021" name="Mol. Ecol. Resour.">
        <title>Apolygus lucorum genome provides insights into omnivorousness and mesophyll feeding.</title>
        <authorList>
            <person name="Liu Y."/>
            <person name="Liu H."/>
            <person name="Wang H."/>
            <person name="Huang T."/>
            <person name="Liu B."/>
            <person name="Yang B."/>
            <person name="Yin L."/>
            <person name="Li B."/>
            <person name="Zhang Y."/>
            <person name="Zhang S."/>
            <person name="Jiang F."/>
            <person name="Zhang X."/>
            <person name="Ren Y."/>
            <person name="Wang B."/>
            <person name="Wang S."/>
            <person name="Lu Y."/>
            <person name="Wu K."/>
            <person name="Fan W."/>
            <person name="Wang G."/>
        </authorList>
    </citation>
    <scope>NUCLEOTIDE SEQUENCE</scope>
    <source>
        <strain evidence="7">12Hb</strain>
    </source>
</reference>
<dbReference type="GO" id="GO:0016020">
    <property type="term" value="C:membrane"/>
    <property type="evidence" value="ECO:0007669"/>
    <property type="project" value="UniProtKB-SubCell"/>
</dbReference>
<proteinExistence type="inferred from homology"/>
<dbReference type="AlphaFoldDB" id="A0A6A4JNQ6"/>
<keyword evidence="5" id="KW-0472">Membrane</keyword>
<evidence type="ECO:0000256" key="3">
    <source>
        <dbReference type="ARBA" id="ARBA00022692"/>
    </source>
</evidence>
<name>A0A6A4JNQ6_APOLU</name>
<dbReference type="InterPro" id="IPR000276">
    <property type="entry name" value="GPCR_Rhodpsn"/>
</dbReference>
<gene>
    <name evidence="7" type="ORF">GE061_003107</name>
</gene>